<accession>A0A243GKW7</accession>
<evidence type="ECO:0008006" key="3">
    <source>
        <dbReference type="Google" id="ProtNLM"/>
    </source>
</evidence>
<evidence type="ECO:0000313" key="1">
    <source>
        <dbReference type="EMBL" id="OUA07916.1"/>
    </source>
</evidence>
<comment type="caution">
    <text evidence="1">The sequence shown here is derived from an EMBL/GenBank/DDBJ whole genome shotgun (WGS) entry which is preliminary data.</text>
</comment>
<dbReference type="Proteomes" id="UP000195030">
    <property type="component" value="Unassembled WGS sequence"/>
</dbReference>
<evidence type="ECO:0000313" key="2">
    <source>
        <dbReference type="Proteomes" id="UP000195030"/>
    </source>
</evidence>
<reference evidence="1 2" key="1">
    <citation type="submission" date="2016-10" db="EMBL/GenBank/DDBJ databases">
        <title>Comparative genomics of Bacillus thuringiensis reveals a path to pathogens against multiple invertebrate hosts.</title>
        <authorList>
            <person name="Zheng J."/>
            <person name="Gao Q."/>
            <person name="Liu H."/>
            <person name="Peng D."/>
            <person name="Ruan L."/>
            <person name="Sun M."/>
        </authorList>
    </citation>
    <scope>NUCLEOTIDE SEQUENCE [LARGE SCALE GENOMIC DNA]</scope>
    <source>
        <strain evidence="1">CTC</strain>
    </source>
</reference>
<gene>
    <name evidence="1" type="ORF">BK772_15045</name>
</gene>
<name>A0A243GKW7_BACTF</name>
<dbReference type="EMBL" id="NFEL01000045">
    <property type="protein sequence ID" value="OUA07916.1"/>
    <property type="molecule type" value="Genomic_DNA"/>
</dbReference>
<organism evidence="1 2">
    <name type="scientific">Bacillus thuringiensis subsp. finitimus</name>
    <dbReference type="NCBI Taxonomy" id="29337"/>
    <lineage>
        <taxon>Bacteria</taxon>
        <taxon>Bacillati</taxon>
        <taxon>Bacillota</taxon>
        <taxon>Bacilli</taxon>
        <taxon>Bacillales</taxon>
        <taxon>Bacillaceae</taxon>
        <taxon>Bacillus</taxon>
        <taxon>Bacillus cereus group</taxon>
    </lineage>
</organism>
<protein>
    <recommendedName>
        <fullName evidence="3">DUF5050 domain-containing protein</fullName>
    </recommendedName>
</protein>
<sequence>MVVYDLNNNHMHDMNLRNELGEQVQFVNYYSRGSVMYFQTDDTLYYIDVLNM</sequence>
<proteinExistence type="predicted"/>
<dbReference type="AlphaFoldDB" id="A0A243GKW7"/>